<evidence type="ECO:0000259" key="2">
    <source>
        <dbReference type="Pfam" id="PF12215"/>
    </source>
</evidence>
<dbReference type="InterPro" id="IPR006775">
    <property type="entry name" value="GH116_catalytic"/>
</dbReference>
<dbReference type="GO" id="GO:0008422">
    <property type="term" value="F:beta-glucosidase activity"/>
    <property type="evidence" value="ECO:0007669"/>
    <property type="project" value="TreeGrafter"/>
</dbReference>
<proteinExistence type="predicted"/>
<dbReference type="OrthoDB" id="730489at2759"/>
<name>A0A8S4A0R2_9EUPU</name>
<dbReference type="EMBL" id="CAJHNH020006590">
    <property type="protein sequence ID" value="CAG5133900.1"/>
    <property type="molecule type" value="Genomic_DNA"/>
</dbReference>
<dbReference type="InterPro" id="IPR024462">
    <property type="entry name" value="GH116_N"/>
</dbReference>
<dbReference type="PANTHER" id="PTHR12654">
    <property type="entry name" value="BILE ACID BETA-GLUCOSIDASE-RELATED"/>
    <property type="match status" value="1"/>
</dbReference>
<dbReference type="Proteomes" id="UP000678393">
    <property type="component" value="Unassembled WGS sequence"/>
</dbReference>
<dbReference type="Gene3D" id="1.50.10.10">
    <property type="match status" value="1"/>
</dbReference>
<dbReference type="GO" id="GO:0005975">
    <property type="term" value="P:carbohydrate metabolic process"/>
    <property type="evidence" value="ECO:0007669"/>
    <property type="project" value="InterPro"/>
</dbReference>
<dbReference type="InterPro" id="IPR052566">
    <property type="entry name" value="Non-lysos_glucosylceramidase"/>
</dbReference>
<dbReference type="Pfam" id="PF12215">
    <property type="entry name" value="Glyco_hydr_116N"/>
    <property type="match status" value="1"/>
</dbReference>
<evidence type="ECO:0000313" key="3">
    <source>
        <dbReference type="EMBL" id="CAG5133900.1"/>
    </source>
</evidence>
<accession>A0A8S4A0R2</accession>
<feature type="domain" description="Glycosyl-hydrolase family 116 catalytic region" evidence="1">
    <location>
        <begin position="456"/>
        <end position="819"/>
    </location>
</feature>
<comment type="caution">
    <text evidence="3">The sequence shown here is derived from an EMBL/GenBank/DDBJ whole genome shotgun (WGS) entry which is preliminary data.</text>
</comment>
<keyword evidence="4" id="KW-1185">Reference proteome</keyword>
<evidence type="ECO:0000259" key="1">
    <source>
        <dbReference type="Pfam" id="PF04685"/>
    </source>
</evidence>
<dbReference type="AlphaFoldDB" id="A0A8S4A0R2"/>
<feature type="domain" description="Glycosyl-hydrolase family 116 N-terminal" evidence="2">
    <location>
        <begin position="87"/>
        <end position="397"/>
    </location>
</feature>
<evidence type="ECO:0000313" key="4">
    <source>
        <dbReference type="Proteomes" id="UP000678393"/>
    </source>
</evidence>
<reference evidence="3" key="1">
    <citation type="submission" date="2021-04" db="EMBL/GenBank/DDBJ databases">
        <authorList>
            <consortium name="Molecular Ecology Group"/>
        </authorList>
    </citation>
    <scope>NUCLEOTIDE SEQUENCE</scope>
</reference>
<dbReference type="SUPFAM" id="SSF48208">
    <property type="entry name" value="Six-hairpin glycosidases"/>
    <property type="match status" value="1"/>
</dbReference>
<sequence>MQCVGPEHSPTTPRKHVAGLPDYGWRVPLTYNCNVKCTPFSKPRINQIPQYIGLGLRYAKFWVGKKRQGRRPFIDHLNQMKHKPIYGCPLGGIGSGTIGRGYRGEFCRFQMVPGIYHYHVVDADQFIVCIRRGNETVYQKVLSCVPRKRRRALKAWDWTFPAEDGLYHALYPRAWSIFTIPELNVTLVCRQISPIFPDEYLETSLPAAAFVWEVINESSEELQISICLTFKNGQGTKDDSAGGVWCQGFKLDCDGDDEAKGAVIHQHFKGMKCSYGIAAKQTESVTVSVKTQFDPKGTGAELWQCLYSSGHLDAELKTDPSPPTSKGQEVASAVCASQTVPAGSARVYEFALSWDMPYIQFAAKENTYTRRYARLFGTSGAAASKLCGHTLRNYPLWETKIENWQNPVLQSHSLPAWYKSAVFNELYYISDGGTIWIDNQKGSNTESHHPTVQEYGRFAYLEGQEYRMFNTYDVHHYSSFALLMLWPQLQLSLQYDYGDTVTVEDTERVTFLMAGENGIRKVANCIPHDIGDPEDEPWKRVNAYNIHPTDDWKDLNMKFVLQVYRDFSATQNLDYLKFMYPKCKVLIESSKIWDSDDDGLIDNGGFADQTFDAWVMKGASAYCGGMWLAALRMMVEMARELDIQEDVTAYQEMLDKGKYSFEKKLWNGSYYDYDSSTSGHHDSVMADQLAGHWFLKASDLADETVFPADHVRKSLLTIYKNNVMGFQGGYMGAINGTRPDGKMDLSSPQSEEFWSGITYALAATMIQEGLLEEGFRTAYGTYHTCWEILGLHFQTPEAYTLNRGYRSLAYMRPLAIWAIQWALEKFHPNLLAPASGSPDDAQSDVVDYQLSDSLARDITIQDGNDSGDFSFTREATLKDDNVNDLSFTKDITAKDNEVGDLFVLSDIRKGGEVWETSLSRDVVNDDDKINGHAIAAQDRVECLDTTLNDASGVIRSNISEAVFSLKNDSIIDSVLEDVRSTETGFLSEDAGKIESTIEETGNTESITGATEETGNTVSIIGITEEKPSAFDRTN</sequence>
<gene>
    <name evidence="3" type="ORF">CUNI_LOCUS19458</name>
</gene>
<protein>
    <recommendedName>
        <fullName evidence="5">NLGase</fullName>
    </recommendedName>
</protein>
<dbReference type="PANTHER" id="PTHR12654:SF0">
    <property type="entry name" value="NON-LYSOSOMAL GLUCOSYLCERAMIDASE"/>
    <property type="match status" value="1"/>
</dbReference>
<dbReference type="InterPro" id="IPR008928">
    <property type="entry name" value="6-hairpin_glycosidase_sf"/>
</dbReference>
<evidence type="ECO:0008006" key="5">
    <source>
        <dbReference type="Google" id="ProtNLM"/>
    </source>
</evidence>
<dbReference type="InterPro" id="IPR012341">
    <property type="entry name" value="6hp_glycosidase-like_sf"/>
</dbReference>
<organism evidence="3 4">
    <name type="scientific">Candidula unifasciata</name>
    <dbReference type="NCBI Taxonomy" id="100452"/>
    <lineage>
        <taxon>Eukaryota</taxon>
        <taxon>Metazoa</taxon>
        <taxon>Spiralia</taxon>
        <taxon>Lophotrochozoa</taxon>
        <taxon>Mollusca</taxon>
        <taxon>Gastropoda</taxon>
        <taxon>Heterobranchia</taxon>
        <taxon>Euthyneura</taxon>
        <taxon>Panpulmonata</taxon>
        <taxon>Eupulmonata</taxon>
        <taxon>Stylommatophora</taxon>
        <taxon>Helicina</taxon>
        <taxon>Helicoidea</taxon>
        <taxon>Geomitridae</taxon>
        <taxon>Candidula</taxon>
    </lineage>
</organism>
<dbReference type="Pfam" id="PF04685">
    <property type="entry name" value="DUF608"/>
    <property type="match status" value="1"/>
</dbReference>